<keyword evidence="5" id="KW-0418">Kinase</keyword>
<reference evidence="11 12" key="1">
    <citation type="journal article" date="2016" name="Nat. Commun.">
        <title>Thousands of microbial genomes shed light on interconnected biogeochemical processes in an aquifer system.</title>
        <authorList>
            <person name="Anantharaman K."/>
            <person name="Brown C.T."/>
            <person name="Hug L.A."/>
            <person name="Sharon I."/>
            <person name="Castelle C.J."/>
            <person name="Probst A.J."/>
            <person name="Thomas B.C."/>
            <person name="Singh A."/>
            <person name="Wilkins M.J."/>
            <person name="Karaoz U."/>
            <person name="Brodie E.L."/>
            <person name="Williams K.H."/>
            <person name="Hubbard S.S."/>
            <person name="Banfield J.F."/>
        </authorList>
    </citation>
    <scope>NUCLEOTIDE SEQUENCE [LARGE SCALE GENOMIC DNA]</scope>
</reference>
<dbReference type="InterPro" id="IPR004358">
    <property type="entry name" value="Sig_transdc_His_kin-like_C"/>
</dbReference>
<dbReference type="InterPro" id="IPR003661">
    <property type="entry name" value="HisK_dim/P_dom"/>
</dbReference>
<dbReference type="SUPFAM" id="SSF47384">
    <property type="entry name" value="Homodimeric domain of signal transducing histidine kinase"/>
    <property type="match status" value="1"/>
</dbReference>
<dbReference type="InterPro" id="IPR036890">
    <property type="entry name" value="HATPase_C_sf"/>
</dbReference>
<feature type="transmembrane region" description="Helical" evidence="9">
    <location>
        <begin position="25"/>
        <end position="46"/>
    </location>
</feature>
<evidence type="ECO:0000256" key="4">
    <source>
        <dbReference type="ARBA" id="ARBA00022679"/>
    </source>
</evidence>
<dbReference type="STRING" id="1802397.A3J43_02785"/>
<keyword evidence="4" id="KW-0808">Transferase</keyword>
<feature type="transmembrane region" description="Helical" evidence="9">
    <location>
        <begin position="246"/>
        <end position="267"/>
    </location>
</feature>
<evidence type="ECO:0000256" key="5">
    <source>
        <dbReference type="ARBA" id="ARBA00022777"/>
    </source>
</evidence>
<evidence type="ECO:0000256" key="7">
    <source>
        <dbReference type="SAM" id="Coils"/>
    </source>
</evidence>
<dbReference type="Gene3D" id="1.10.287.130">
    <property type="match status" value="1"/>
</dbReference>
<dbReference type="PANTHER" id="PTHR43711">
    <property type="entry name" value="TWO-COMPONENT HISTIDINE KINASE"/>
    <property type="match status" value="1"/>
</dbReference>
<keyword evidence="7" id="KW-0175">Coiled coil</keyword>
<feature type="transmembrane region" description="Helical" evidence="9">
    <location>
        <begin position="190"/>
        <end position="207"/>
    </location>
</feature>
<dbReference type="InterPro" id="IPR036097">
    <property type="entry name" value="HisK_dim/P_sf"/>
</dbReference>
<gene>
    <name evidence="11" type="ORF">A3J43_02785</name>
</gene>
<dbReference type="PANTHER" id="PTHR43711:SF1">
    <property type="entry name" value="HISTIDINE KINASE 1"/>
    <property type="match status" value="1"/>
</dbReference>
<feature type="transmembrane region" description="Helical" evidence="9">
    <location>
        <begin position="82"/>
        <end position="108"/>
    </location>
</feature>
<accession>A0A1F7UIJ3</accession>
<feature type="transmembrane region" description="Helical" evidence="9">
    <location>
        <begin position="120"/>
        <end position="137"/>
    </location>
</feature>
<protein>
    <recommendedName>
        <fullName evidence="2">histidine kinase</fullName>
        <ecNumber evidence="2">2.7.13.3</ecNumber>
    </recommendedName>
</protein>
<dbReference type="GO" id="GO:0000155">
    <property type="term" value="F:phosphorelay sensor kinase activity"/>
    <property type="evidence" value="ECO:0007669"/>
    <property type="project" value="InterPro"/>
</dbReference>
<evidence type="ECO:0000313" key="12">
    <source>
        <dbReference type="Proteomes" id="UP000176604"/>
    </source>
</evidence>
<dbReference type="InterPro" id="IPR050736">
    <property type="entry name" value="Sensor_HK_Regulatory"/>
</dbReference>
<dbReference type="Pfam" id="PF02518">
    <property type="entry name" value="HATPase_c"/>
    <property type="match status" value="1"/>
</dbReference>
<dbReference type="SMART" id="SM00387">
    <property type="entry name" value="HATPase_c"/>
    <property type="match status" value="1"/>
</dbReference>
<dbReference type="Pfam" id="PF00512">
    <property type="entry name" value="HisKA"/>
    <property type="match status" value="1"/>
</dbReference>
<organism evidence="11 12">
    <name type="scientific">Candidatus Uhrbacteria bacterium RIFCSPHIGHO2_12_FULL_54_23</name>
    <dbReference type="NCBI Taxonomy" id="1802397"/>
    <lineage>
        <taxon>Bacteria</taxon>
        <taxon>Candidatus Uhriibacteriota</taxon>
    </lineage>
</organism>
<dbReference type="InterPro" id="IPR003594">
    <property type="entry name" value="HATPase_dom"/>
</dbReference>
<evidence type="ECO:0000256" key="1">
    <source>
        <dbReference type="ARBA" id="ARBA00000085"/>
    </source>
</evidence>
<feature type="transmembrane region" description="Helical" evidence="9">
    <location>
        <begin position="58"/>
        <end position="76"/>
    </location>
</feature>
<feature type="transmembrane region" description="Helical" evidence="9">
    <location>
        <begin position="157"/>
        <end position="178"/>
    </location>
</feature>
<evidence type="ECO:0000259" key="10">
    <source>
        <dbReference type="PROSITE" id="PS50109"/>
    </source>
</evidence>
<dbReference type="Proteomes" id="UP000176604">
    <property type="component" value="Unassembled WGS sequence"/>
</dbReference>
<name>A0A1F7UIJ3_9BACT</name>
<evidence type="ECO:0000256" key="8">
    <source>
        <dbReference type="SAM" id="MobiDB-lite"/>
    </source>
</evidence>
<dbReference type="CDD" id="cd00082">
    <property type="entry name" value="HisKA"/>
    <property type="match status" value="1"/>
</dbReference>
<sequence length="565" mass="62584">MFESPALCDFEGPQWLIFSSNVAPLVYYSHLPIIIIALLLAVFVFLRGRKELPNRILFFTLTTFAAWVFLDSVFWASNRSDVIMFVWSVIIVIEPLVYAGSLYLIHALIDKRDMGYGKKLILALLFLPLIVFGPTSLSLSGFDTATCLAEEGLIAQYYTYFVEAIAIIWIIGFAVSRCAASRKAEERRQIILLTIGAALFLAAFSWGNITGSFTDNWQLGQYGLFGMPVFAAALVYLVVRYQMFNVKLIATQALTVGIWLLVFSLLFVQRIEVVTWVLLPTLALLALVGYLLVKSVKREVEQREQLQALTEELKTANDQLASANVKLKQLDQAKTEFLSITSHQLRTPLTGIKGYLSMMLEGDFGTFVQEQTDVLQRVSAEVDRLARMVQVFLNVSRIESGRLVIGRVQTNLADVVRTVIKELTPLAGKKKLQLSYAGPPALNAVVDPDKLKDVIMNLIDNSIKYTAEGSIHVKVEGTDRIAQVSVEDTGMGIDPGEAGKLFEKFSRGIGVARVSAEGTGLGLFIVKKIIEAHGGRVWAESRGKGKGSAFRFKVPLQPPEEEKGT</sequence>
<dbReference type="InterPro" id="IPR005467">
    <property type="entry name" value="His_kinase_dom"/>
</dbReference>
<keyword evidence="9" id="KW-0812">Transmembrane</keyword>
<feature type="transmembrane region" description="Helical" evidence="9">
    <location>
        <begin position="219"/>
        <end position="239"/>
    </location>
</feature>
<keyword evidence="6" id="KW-0902">Two-component regulatory system</keyword>
<evidence type="ECO:0000313" key="11">
    <source>
        <dbReference type="EMBL" id="OGL77527.1"/>
    </source>
</evidence>
<feature type="region of interest" description="Disordered" evidence="8">
    <location>
        <begin position="545"/>
        <end position="565"/>
    </location>
</feature>
<evidence type="ECO:0000256" key="9">
    <source>
        <dbReference type="SAM" id="Phobius"/>
    </source>
</evidence>
<dbReference type="PROSITE" id="PS50109">
    <property type="entry name" value="HIS_KIN"/>
    <property type="match status" value="1"/>
</dbReference>
<dbReference type="Gene3D" id="3.30.565.10">
    <property type="entry name" value="Histidine kinase-like ATPase, C-terminal domain"/>
    <property type="match status" value="1"/>
</dbReference>
<keyword evidence="3" id="KW-0597">Phosphoprotein</keyword>
<keyword evidence="9" id="KW-1133">Transmembrane helix</keyword>
<feature type="coiled-coil region" evidence="7">
    <location>
        <begin position="296"/>
        <end position="333"/>
    </location>
</feature>
<dbReference type="SMART" id="SM00388">
    <property type="entry name" value="HisKA"/>
    <property type="match status" value="1"/>
</dbReference>
<comment type="catalytic activity">
    <reaction evidence="1">
        <text>ATP + protein L-histidine = ADP + protein N-phospho-L-histidine.</text>
        <dbReference type="EC" id="2.7.13.3"/>
    </reaction>
</comment>
<dbReference type="EC" id="2.7.13.3" evidence="2"/>
<proteinExistence type="predicted"/>
<keyword evidence="9" id="KW-0472">Membrane</keyword>
<dbReference type="FunFam" id="3.30.565.10:FF:000006">
    <property type="entry name" value="Sensor histidine kinase WalK"/>
    <property type="match status" value="1"/>
</dbReference>
<dbReference type="AlphaFoldDB" id="A0A1F7UIJ3"/>
<comment type="caution">
    <text evidence="11">The sequence shown here is derived from an EMBL/GenBank/DDBJ whole genome shotgun (WGS) entry which is preliminary data.</text>
</comment>
<dbReference type="EMBL" id="MGEF01000057">
    <property type="protein sequence ID" value="OGL77527.1"/>
    <property type="molecule type" value="Genomic_DNA"/>
</dbReference>
<dbReference type="SUPFAM" id="SSF55874">
    <property type="entry name" value="ATPase domain of HSP90 chaperone/DNA topoisomerase II/histidine kinase"/>
    <property type="match status" value="1"/>
</dbReference>
<dbReference type="PRINTS" id="PR00344">
    <property type="entry name" value="BCTRLSENSOR"/>
</dbReference>
<feature type="transmembrane region" description="Helical" evidence="9">
    <location>
        <begin position="273"/>
        <end position="293"/>
    </location>
</feature>
<feature type="domain" description="Histidine kinase" evidence="10">
    <location>
        <begin position="340"/>
        <end position="558"/>
    </location>
</feature>
<evidence type="ECO:0000256" key="3">
    <source>
        <dbReference type="ARBA" id="ARBA00022553"/>
    </source>
</evidence>
<evidence type="ECO:0000256" key="2">
    <source>
        <dbReference type="ARBA" id="ARBA00012438"/>
    </source>
</evidence>
<evidence type="ECO:0000256" key="6">
    <source>
        <dbReference type="ARBA" id="ARBA00023012"/>
    </source>
</evidence>